<accession>A0ABY9IHB2</accession>
<protein>
    <submittedName>
        <fullName evidence="3">Profilin</fullName>
    </submittedName>
</protein>
<sequence length="139" mass="14472">MPDVRQSHTSVSGSRAINWQPYADDLVATGKVRAAAIISDTDAAVLALTPGLGLRGGEAHGIVDLSTNPAEAFGKGITVNAVKYMGVRADERSISGKRSAMRGQAPVSGGRMRLPSAAAACDSRQRAPHGALRPRRLSL</sequence>
<dbReference type="InterPro" id="IPR048278">
    <property type="entry name" value="PFN"/>
</dbReference>
<feature type="region of interest" description="Disordered" evidence="2">
    <location>
        <begin position="118"/>
        <end position="139"/>
    </location>
</feature>
<dbReference type="EMBL" id="CP120988">
    <property type="protein sequence ID" value="WLQ54056.1"/>
    <property type="molecule type" value="Genomic_DNA"/>
</dbReference>
<dbReference type="InterPro" id="IPR005455">
    <property type="entry name" value="PFN_euk"/>
</dbReference>
<organism evidence="3 4">
    <name type="scientific">Streptomyces poriferorum</name>
    <dbReference type="NCBI Taxonomy" id="2798799"/>
    <lineage>
        <taxon>Bacteria</taxon>
        <taxon>Bacillati</taxon>
        <taxon>Actinomycetota</taxon>
        <taxon>Actinomycetes</taxon>
        <taxon>Kitasatosporales</taxon>
        <taxon>Streptomycetaceae</taxon>
        <taxon>Streptomyces</taxon>
    </lineage>
</organism>
<evidence type="ECO:0000313" key="4">
    <source>
        <dbReference type="Proteomes" id="UP001235744"/>
    </source>
</evidence>
<keyword evidence="4" id="KW-1185">Reference proteome</keyword>
<dbReference type="Pfam" id="PF00235">
    <property type="entry name" value="Profilin"/>
    <property type="match status" value="1"/>
</dbReference>
<evidence type="ECO:0000256" key="1">
    <source>
        <dbReference type="ARBA" id="ARBA00010058"/>
    </source>
</evidence>
<evidence type="ECO:0000256" key="2">
    <source>
        <dbReference type="SAM" id="MobiDB-lite"/>
    </source>
</evidence>
<gene>
    <name evidence="3" type="ORF">P8A19_00680</name>
</gene>
<dbReference type="SUPFAM" id="SSF55770">
    <property type="entry name" value="Profilin (actin-binding protein)"/>
    <property type="match status" value="1"/>
</dbReference>
<proteinExistence type="inferred from homology"/>
<dbReference type="InterPro" id="IPR036140">
    <property type="entry name" value="PFN_sf"/>
</dbReference>
<comment type="similarity">
    <text evidence="1">Belongs to the profilin family.</text>
</comment>
<reference evidence="3 4" key="1">
    <citation type="submission" date="2023-03" db="EMBL/GenBank/DDBJ databases">
        <title>Isolation and description of six Streptomyces strains from soil environments, able to metabolize different microbial glucans.</title>
        <authorList>
            <person name="Widen T."/>
            <person name="Larsbrink J."/>
        </authorList>
    </citation>
    <scope>NUCLEOTIDE SEQUENCE [LARGE SCALE GENOMIC DNA]</scope>
    <source>
        <strain evidence="3 4">Alt2</strain>
    </source>
</reference>
<name>A0ABY9IHB2_9ACTN</name>
<dbReference type="RefSeq" id="WP_306072624.1">
    <property type="nucleotide sequence ID" value="NZ_CP120988.1"/>
</dbReference>
<dbReference type="SMART" id="SM00392">
    <property type="entry name" value="PROF"/>
    <property type="match status" value="1"/>
</dbReference>
<dbReference type="Proteomes" id="UP001235744">
    <property type="component" value="Chromosome"/>
</dbReference>
<dbReference type="Gene3D" id="3.30.450.30">
    <property type="entry name" value="Dynein light chain 2a, cytoplasmic"/>
    <property type="match status" value="1"/>
</dbReference>
<evidence type="ECO:0000313" key="3">
    <source>
        <dbReference type="EMBL" id="WLQ54056.1"/>
    </source>
</evidence>